<dbReference type="Pfam" id="PF00725">
    <property type="entry name" value="3HCDH"/>
    <property type="match status" value="1"/>
</dbReference>
<dbReference type="InterPro" id="IPR008927">
    <property type="entry name" value="6-PGluconate_DH-like_C_sf"/>
</dbReference>
<comment type="caution">
    <text evidence="5">The sequence shown here is derived from an EMBL/GenBank/DDBJ whole genome shotgun (WGS) entry which is preliminary data.</text>
</comment>
<proteinExistence type="predicted"/>
<feature type="domain" description="3-hydroxyacyl-CoA dehydrogenase NAD binding" evidence="4">
    <location>
        <begin position="9"/>
        <end position="180"/>
    </location>
</feature>
<dbReference type="GO" id="GO:0006635">
    <property type="term" value="P:fatty acid beta-oxidation"/>
    <property type="evidence" value="ECO:0007669"/>
    <property type="project" value="TreeGrafter"/>
</dbReference>
<dbReference type="Proteomes" id="UP000305471">
    <property type="component" value="Unassembled WGS sequence"/>
</dbReference>
<dbReference type="Gene3D" id="3.40.50.720">
    <property type="entry name" value="NAD(P)-binding Rossmann-like Domain"/>
    <property type="match status" value="1"/>
</dbReference>
<reference evidence="5 6" key="1">
    <citation type="submission" date="2019-04" db="EMBL/GenBank/DDBJ databases">
        <title>Alteromonas portus sp. nov., an alginate lyase-excreting marine bacterium.</title>
        <authorList>
            <person name="Huang H."/>
            <person name="Mo K."/>
            <person name="Bao S."/>
        </authorList>
    </citation>
    <scope>NUCLEOTIDE SEQUENCE [LARGE SCALE GENOMIC DNA]</scope>
    <source>
        <strain evidence="5 6">HB161718</strain>
    </source>
</reference>
<evidence type="ECO:0000313" key="6">
    <source>
        <dbReference type="Proteomes" id="UP000305471"/>
    </source>
</evidence>
<feature type="domain" description="3-hydroxyacyl-CoA dehydrogenase C-terminal" evidence="3">
    <location>
        <begin position="183"/>
        <end position="280"/>
    </location>
</feature>
<dbReference type="GO" id="GO:0070403">
    <property type="term" value="F:NAD+ binding"/>
    <property type="evidence" value="ECO:0007669"/>
    <property type="project" value="InterPro"/>
</dbReference>
<keyword evidence="6" id="KW-1185">Reference proteome</keyword>
<dbReference type="OrthoDB" id="5389341at2"/>
<dbReference type="PIRSF" id="PIRSF000105">
    <property type="entry name" value="HCDH"/>
    <property type="match status" value="1"/>
</dbReference>
<dbReference type="SUPFAM" id="SSF48179">
    <property type="entry name" value="6-phosphogluconate dehydrogenase C-terminal domain-like"/>
    <property type="match status" value="1"/>
</dbReference>
<sequence>MSMTNNPVIGIVGAGLMGHGIAQRFLAAGLKVNLYDPNEAALAHAKEQIPKIFDILCQQDTSSELLTCTTSMAEAVSHADWVIEAGPEKKDIKRCIFSELCTFAPKHCILATNTSAIPIGDIAEGQSKPQRIIGAHFWNPPHLVDLVEVVQSQFTTCDVVKNTMTLFSQVGLKPVHVKKDIPGFIGNRLQHAMKREAIALVSQGVCDADTIDEVVKHGFGKRLAVLGPLEQSDLVGLDLTLSILSTIYPHLDNSKTPQGLLQEKVARGKTGMRVGEGFKTWTEATAEQVRQRVQKHLIQTQLDKNN</sequence>
<evidence type="ECO:0000313" key="5">
    <source>
        <dbReference type="EMBL" id="TKB04648.1"/>
    </source>
</evidence>
<feature type="site" description="Important for catalytic activity" evidence="2">
    <location>
        <position position="136"/>
    </location>
</feature>
<accession>A0A4U0ZF22</accession>
<gene>
    <name evidence="5" type="ORF">E5672_00715</name>
</gene>
<dbReference type="PANTHER" id="PTHR48075:SF5">
    <property type="entry name" value="3-HYDROXYBUTYRYL-COA DEHYDROGENASE"/>
    <property type="match status" value="1"/>
</dbReference>
<dbReference type="PANTHER" id="PTHR48075">
    <property type="entry name" value="3-HYDROXYACYL-COA DEHYDROGENASE FAMILY PROTEIN"/>
    <property type="match status" value="1"/>
</dbReference>
<keyword evidence="1" id="KW-0560">Oxidoreductase</keyword>
<dbReference type="InterPro" id="IPR022694">
    <property type="entry name" value="3-OHacyl-CoA_DH"/>
</dbReference>
<name>A0A4U0ZF22_9ALTE</name>
<dbReference type="GO" id="GO:0008691">
    <property type="term" value="F:3-hydroxybutyryl-CoA dehydrogenase activity"/>
    <property type="evidence" value="ECO:0007669"/>
    <property type="project" value="TreeGrafter"/>
</dbReference>
<evidence type="ECO:0000256" key="2">
    <source>
        <dbReference type="PIRSR" id="PIRSR000105-1"/>
    </source>
</evidence>
<dbReference type="SUPFAM" id="SSF51735">
    <property type="entry name" value="NAD(P)-binding Rossmann-fold domains"/>
    <property type="match status" value="1"/>
</dbReference>
<dbReference type="InterPro" id="IPR036291">
    <property type="entry name" value="NAD(P)-bd_dom_sf"/>
</dbReference>
<dbReference type="EMBL" id="SWCO01000001">
    <property type="protein sequence ID" value="TKB04648.1"/>
    <property type="molecule type" value="Genomic_DNA"/>
</dbReference>
<dbReference type="AlphaFoldDB" id="A0A4U0ZF22"/>
<dbReference type="Gene3D" id="1.10.1040.10">
    <property type="entry name" value="N-(1-d-carboxylethyl)-l-norvaline Dehydrogenase, domain 2"/>
    <property type="match status" value="1"/>
</dbReference>
<evidence type="ECO:0000256" key="1">
    <source>
        <dbReference type="ARBA" id="ARBA00023002"/>
    </source>
</evidence>
<organism evidence="5 6">
    <name type="scientific">Alteromonas portus</name>
    <dbReference type="NCBI Taxonomy" id="2565549"/>
    <lineage>
        <taxon>Bacteria</taxon>
        <taxon>Pseudomonadati</taxon>
        <taxon>Pseudomonadota</taxon>
        <taxon>Gammaproteobacteria</taxon>
        <taxon>Alteromonadales</taxon>
        <taxon>Alteromonadaceae</taxon>
        <taxon>Alteromonas/Salinimonas group</taxon>
        <taxon>Alteromonas</taxon>
    </lineage>
</organism>
<protein>
    <submittedName>
        <fullName evidence="5">3-hydroxyacyl-CoA dehydrogenase family protein</fullName>
    </submittedName>
</protein>
<dbReference type="InterPro" id="IPR013328">
    <property type="entry name" value="6PGD_dom2"/>
</dbReference>
<dbReference type="InterPro" id="IPR006176">
    <property type="entry name" value="3-OHacyl-CoA_DH_NAD-bd"/>
</dbReference>
<evidence type="ECO:0000259" key="4">
    <source>
        <dbReference type="Pfam" id="PF02737"/>
    </source>
</evidence>
<evidence type="ECO:0000259" key="3">
    <source>
        <dbReference type="Pfam" id="PF00725"/>
    </source>
</evidence>
<dbReference type="InterPro" id="IPR006108">
    <property type="entry name" value="3HC_DH_C"/>
</dbReference>
<dbReference type="Pfam" id="PF02737">
    <property type="entry name" value="3HCDH_N"/>
    <property type="match status" value="1"/>
</dbReference>